<feature type="domain" description="PH" evidence="2">
    <location>
        <begin position="482"/>
        <end position="661"/>
    </location>
</feature>
<sequence length="753" mass="85869">MSLKENPESLDSVRISHLIDKFKSAHPEEPLPLSDALQYLNYCISNVVNKFDRQEKVNSVCVIANLSGRLPKSNQVAELFDETFFNELIKIGIQKPNSRLGNEMLKIINSFLRGTFVEATSENVGVKIANDLFMALQTNISILDVVCKRLDESDQIGKYLCYEFVAYLFYGLQNYGFEFFSVFLDITRKIALIDVCENVFRENESNPKLFKDYCTFTEACQVGLSAMNVISQNIKFDPQNPHHEKLVEKVLRYTKKYSLGSIEKDEEIFEKSGITRDPINFISQNFSVSAIHNAKIFLSRNNEVFRKKYYEQLILATPQNCFPVLKMCFALSDFITKDLFFSFSENPVHEEISKRNFSKLQYYFPCFDTVFATCMMLSLDFWSNSRAENHSNEEGLNDDDVMVMINLLKAVLKDANGRVCASKNETDLPICTTELLELLRTYSFQRARDLQYKQVFSSREKCWGVDIGSFDNRLELEVGNFVREERTLQLISGSWFHFEDPRISEPKFPHQSNLPGASATGGGPTSIASTRQKRSKKAYVCLAPNRQHILYKEFSSKVNLDEPQVLEKSDSKHIQISAIRDIKVTALNNAAAGSLTSSLSDGLGKSSSNASRFTSLFINIKSRNVFHRLTLFDRSGKEIVSFYTDTAELASVWADGLKLLLQKSVDSVSEFTKEQIGKLFDVRRTVQFMGIVDEESLKWNSIELMTSRPRVVISAKRSTDKTNEKVAVSEETDEDLYDYNQLIDASDGFFYNG</sequence>
<evidence type="ECO:0000313" key="4">
    <source>
        <dbReference type="Proteomes" id="UP001360560"/>
    </source>
</evidence>
<dbReference type="Proteomes" id="UP001360560">
    <property type="component" value="Unassembled WGS sequence"/>
</dbReference>
<evidence type="ECO:0000259" key="2">
    <source>
        <dbReference type="Pfam" id="PF16457"/>
    </source>
</evidence>
<dbReference type="Gene3D" id="2.30.29.30">
    <property type="entry name" value="Pleckstrin-homology domain (PH domain)/Phosphotyrosine-binding domain (PTB)"/>
    <property type="match status" value="1"/>
</dbReference>
<protein>
    <submittedName>
        <fullName evidence="3">Lmo1 protein</fullName>
    </submittedName>
</protein>
<dbReference type="GeneID" id="90077070"/>
<dbReference type="Pfam" id="PF16457">
    <property type="entry name" value="PH_12"/>
    <property type="match status" value="1"/>
</dbReference>
<comment type="caution">
    <text evidence="3">The sequence shown here is derived from an EMBL/GenBank/DDBJ whole genome shotgun (WGS) entry which is preliminary data.</text>
</comment>
<proteinExistence type="predicted"/>
<evidence type="ECO:0000313" key="3">
    <source>
        <dbReference type="EMBL" id="GMM39082.1"/>
    </source>
</evidence>
<keyword evidence="4" id="KW-1185">Reference proteome</keyword>
<dbReference type="InterPro" id="IPR011993">
    <property type="entry name" value="PH-like_dom_sf"/>
</dbReference>
<dbReference type="EMBL" id="BTFZ01000020">
    <property type="protein sequence ID" value="GMM39082.1"/>
    <property type="molecule type" value="Genomic_DNA"/>
</dbReference>
<dbReference type="RefSeq" id="XP_064856077.1">
    <property type="nucleotide sequence ID" value="XM_065000005.1"/>
</dbReference>
<gene>
    <name evidence="3" type="ORF">DASC09_064210</name>
</gene>
<dbReference type="InterPro" id="IPR001849">
    <property type="entry name" value="PH_domain"/>
</dbReference>
<feature type="region of interest" description="Disordered" evidence="1">
    <location>
        <begin position="507"/>
        <end position="532"/>
    </location>
</feature>
<reference evidence="3 4" key="1">
    <citation type="journal article" date="2023" name="Elife">
        <title>Identification of key yeast species and microbe-microbe interactions impacting larval growth of Drosophila in the wild.</title>
        <authorList>
            <person name="Mure A."/>
            <person name="Sugiura Y."/>
            <person name="Maeda R."/>
            <person name="Honda K."/>
            <person name="Sakurai N."/>
            <person name="Takahashi Y."/>
            <person name="Watada M."/>
            <person name="Katoh T."/>
            <person name="Gotoh A."/>
            <person name="Gotoh Y."/>
            <person name="Taniguchi I."/>
            <person name="Nakamura K."/>
            <person name="Hayashi T."/>
            <person name="Katayama T."/>
            <person name="Uemura T."/>
            <person name="Hattori Y."/>
        </authorList>
    </citation>
    <scope>NUCLEOTIDE SEQUENCE [LARGE SCALE GENOMIC DNA]</scope>
    <source>
        <strain evidence="3 4">SC-9</strain>
    </source>
</reference>
<name>A0AAV5QX89_9ASCO</name>
<organism evidence="3 4">
    <name type="scientific">Saccharomycopsis crataegensis</name>
    <dbReference type="NCBI Taxonomy" id="43959"/>
    <lineage>
        <taxon>Eukaryota</taxon>
        <taxon>Fungi</taxon>
        <taxon>Dikarya</taxon>
        <taxon>Ascomycota</taxon>
        <taxon>Saccharomycotina</taxon>
        <taxon>Saccharomycetes</taxon>
        <taxon>Saccharomycopsidaceae</taxon>
        <taxon>Saccharomycopsis</taxon>
    </lineage>
</organism>
<accession>A0AAV5QX89</accession>
<evidence type="ECO:0000256" key="1">
    <source>
        <dbReference type="SAM" id="MobiDB-lite"/>
    </source>
</evidence>
<dbReference type="AlphaFoldDB" id="A0AAV5QX89"/>